<name>A0A1Z4V032_9CYAN</name>
<sequence>MRLKNFPEVVKTILKPLPKKDYPVLDTFSFVSVWLQYVMDKSIVSMRDFYYAIQHF</sequence>
<protein>
    <submittedName>
        <fullName evidence="1">Transposase</fullName>
    </submittedName>
</protein>
<dbReference type="AlphaFoldDB" id="A0A1Z4V032"/>
<dbReference type="EMBL" id="AP018316">
    <property type="protein sequence ID" value="BAZ84870.1"/>
    <property type="molecule type" value="Genomic_DNA"/>
</dbReference>
<dbReference type="KEGG" id="dcm:NIES806_10640"/>
<organism evidence="1 2">
    <name type="scientific">Dolichospermum compactum NIES-806</name>
    <dbReference type="NCBI Taxonomy" id="1973481"/>
    <lineage>
        <taxon>Bacteria</taxon>
        <taxon>Bacillati</taxon>
        <taxon>Cyanobacteriota</taxon>
        <taxon>Cyanophyceae</taxon>
        <taxon>Nostocales</taxon>
        <taxon>Aphanizomenonaceae</taxon>
        <taxon>Dolichospermum</taxon>
        <taxon>Dolichospermum compactum</taxon>
    </lineage>
</organism>
<accession>A0A1Z4V032</accession>
<evidence type="ECO:0000313" key="1">
    <source>
        <dbReference type="EMBL" id="BAZ84870.1"/>
    </source>
</evidence>
<evidence type="ECO:0000313" key="2">
    <source>
        <dbReference type="Proteomes" id="UP000218702"/>
    </source>
</evidence>
<gene>
    <name evidence="1" type="ORF">NIES806_10640</name>
</gene>
<proteinExistence type="predicted"/>
<reference evidence="1 2" key="1">
    <citation type="submission" date="2017-06" db="EMBL/GenBank/DDBJ databases">
        <title>Genome sequencing of cyanobaciteial culture collection at National Institute for Environmental Studies (NIES).</title>
        <authorList>
            <person name="Hirose Y."/>
            <person name="Shimura Y."/>
            <person name="Fujisawa T."/>
            <person name="Nakamura Y."/>
            <person name="Kawachi M."/>
        </authorList>
    </citation>
    <scope>NUCLEOTIDE SEQUENCE [LARGE SCALE GENOMIC DNA]</scope>
    <source>
        <strain evidence="1 2">NIES-806</strain>
    </source>
</reference>
<keyword evidence="2" id="KW-1185">Reference proteome</keyword>
<dbReference type="Proteomes" id="UP000218702">
    <property type="component" value="Chromosome"/>
</dbReference>